<keyword evidence="1" id="KW-0812">Transmembrane</keyword>
<evidence type="ECO:0000313" key="2">
    <source>
        <dbReference type="EMBL" id="MFG3816800.1"/>
    </source>
</evidence>
<comment type="caution">
    <text evidence="2">The sequence shown here is derived from an EMBL/GenBank/DDBJ whole genome shotgun (WGS) entry which is preliminary data.</text>
</comment>
<reference evidence="3" key="1">
    <citation type="journal article" date="2024" name="Algal Res.">
        <title>Biochemical, toxicological and genomic investigation of a high-biomass producing Limnothrix strain isolated from Italian shallow drinking water reservoir.</title>
        <authorList>
            <person name="Simonazzi M."/>
            <person name="Shishido T.K."/>
            <person name="Delbaje E."/>
            <person name="Wahlsten M."/>
            <person name="Fewer D.P."/>
            <person name="Sivonen K."/>
            <person name="Pezzolesi L."/>
            <person name="Pistocchi R."/>
        </authorList>
    </citation>
    <scope>NUCLEOTIDE SEQUENCE [LARGE SCALE GENOMIC DNA]</scope>
    <source>
        <strain evidence="3">LRLZ20PSL1</strain>
    </source>
</reference>
<dbReference type="EMBL" id="JAZAQF010000021">
    <property type="protein sequence ID" value="MFG3816800.1"/>
    <property type="molecule type" value="Genomic_DNA"/>
</dbReference>
<sequence length="260" mass="29574">MSENMGEKTTNWQTLLLSPTDFQTLTGVPFKDAQELSKVLHQNRKLSKWQVIGKRCLKYAWNGFWFSIIWAILLGIFVIPIAIGGFYLVRLLGLFAGISVINIVRWSASACLLTGIPMSIWFSWDEEKKQDTLRSLLPLTQEVEKFNRLVRATDVKAQLAQASGKVISPEEQAQTIATLSQLRSELENALKIERVLRENQDVVMAQVDAFEGATLGQHMQLVTDQALEYSQVLDEALKLGDRVRNELKTLHNRQNQWDSE</sequence>
<feature type="transmembrane region" description="Helical" evidence="1">
    <location>
        <begin position="64"/>
        <end position="88"/>
    </location>
</feature>
<protein>
    <submittedName>
        <fullName evidence="2">Uncharacterized protein</fullName>
    </submittedName>
</protein>
<keyword evidence="1" id="KW-0472">Membrane</keyword>
<name>A0ABW7C9H2_9CYAN</name>
<feature type="transmembrane region" description="Helical" evidence="1">
    <location>
        <begin position="94"/>
        <end position="124"/>
    </location>
</feature>
<organism evidence="2 3">
    <name type="scientific">Limnothrix redekei LRLZ20PSL1</name>
    <dbReference type="NCBI Taxonomy" id="3112953"/>
    <lineage>
        <taxon>Bacteria</taxon>
        <taxon>Bacillati</taxon>
        <taxon>Cyanobacteriota</taxon>
        <taxon>Cyanophyceae</taxon>
        <taxon>Pseudanabaenales</taxon>
        <taxon>Pseudanabaenaceae</taxon>
        <taxon>Limnothrix</taxon>
    </lineage>
</organism>
<proteinExistence type="predicted"/>
<evidence type="ECO:0000256" key="1">
    <source>
        <dbReference type="SAM" id="Phobius"/>
    </source>
</evidence>
<dbReference type="Proteomes" id="UP001604335">
    <property type="component" value="Unassembled WGS sequence"/>
</dbReference>
<evidence type="ECO:0000313" key="3">
    <source>
        <dbReference type="Proteomes" id="UP001604335"/>
    </source>
</evidence>
<gene>
    <name evidence="2" type="ORF">VPK24_04055</name>
</gene>
<dbReference type="RefSeq" id="WP_393010850.1">
    <property type="nucleotide sequence ID" value="NZ_JAZAQF010000021.1"/>
</dbReference>
<keyword evidence="1" id="KW-1133">Transmembrane helix</keyword>
<keyword evidence="3" id="KW-1185">Reference proteome</keyword>
<accession>A0ABW7C9H2</accession>